<feature type="region of interest" description="Disordered" evidence="2">
    <location>
        <begin position="1"/>
        <end position="35"/>
    </location>
</feature>
<dbReference type="InterPro" id="IPR001932">
    <property type="entry name" value="PPM-type_phosphatase-like_dom"/>
</dbReference>
<keyword evidence="1" id="KW-0378">Hydrolase</keyword>
<evidence type="ECO:0000256" key="2">
    <source>
        <dbReference type="SAM" id="MobiDB-lite"/>
    </source>
</evidence>
<evidence type="ECO:0000313" key="4">
    <source>
        <dbReference type="EMBL" id="MFC4335254.1"/>
    </source>
</evidence>
<dbReference type="SUPFAM" id="SSF55781">
    <property type="entry name" value="GAF domain-like"/>
    <property type="match status" value="1"/>
</dbReference>
<name>A0ABV8TXN8_9ACTN</name>
<dbReference type="InterPro" id="IPR013656">
    <property type="entry name" value="PAS_4"/>
</dbReference>
<dbReference type="CDD" id="cd00130">
    <property type="entry name" value="PAS"/>
    <property type="match status" value="2"/>
</dbReference>
<evidence type="ECO:0000313" key="5">
    <source>
        <dbReference type="Proteomes" id="UP001595823"/>
    </source>
</evidence>
<dbReference type="SUPFAM" id="SSF81606">
    <property type="entry name" value="PP2C-like"/>
    <property type="match status" value="1"/>
</dbReference>
<dbReference type="InterPro" id="IPR035965">
    <property type="entry name" value="PAS-like_dom_sf"/>
</dbReference>
<feature type="compositionally biased region" description="Basic and acidic residues" evidence="2">
    <location>
        <begin position="1"/>
        <end position="11"/>
    </location>
</feature>
<dbReference type="SMART" id="SM00065">
    <property type="entry name" value="GAF"/>
    <property type="match status" value="1"/>
</dbReference>
<dbReference type="Proteomes" id="UP001595823">
    <property type="component" value="Unassembled WGS sequence"/>
</dbReference>
<dbReference type="InterPro" id="IPR029016">
    <property type="entry name" value="GAF-like_dom_sf"/>
</dbReference>
<accession>A0ABV8TXN8</accession>
<dbReference type="Gene3D" id="3.60.40.10">
    <property type="entry name" value="PPM-type phosphatase domain"/>
    <property type="match status" value="1"/>
</dbReference>
<dbReference type="InterPro" id="IPR052016">
    <property type="entry name" value="Bact_Sigma-Reg"/>
</dbReference>
<dbReference type="SMART" id="SM00331">
    <property type="entry name" value="PP2C_SIG"/>
    <property type="match status" value="1"/>
</dbReference>
<dbReference type="PANTHER" id="PTHR43156">
    <property type="entry name" value="STAGE II SPORULATION PROTEIN E-RELATED"/>
    <property type="match status" value="1"/>
</dbReference>
<keyword evidence="5" id="KW-1185">Reference proteome</keyword>
<dbReference type="Pfam" id="PF01590">
    <property type="entry name" value="GAF"/>
    <property type="match status" value="1"/>
</dbReference>
<dbReference type="Gene3D" id="3.30.450.40">
    <property type="match status" value="1"/>
</dbReference>
<dbReference type="SUPFAM" id="SSF55785">
    <property type="entry name" value="PYP-like sensor domain (PAS domain)"/>
    <property type="match status" value="2"/>
</dbReference>
<dbReference type="RefSeq" id="WP_380619785.1">
    <property type="nucleotide sequence ID" value="NZ_JBHSDK010000012.1"/>
</dbReference>
<dbReference type="Pfam" id="PF07228">
    <property type="entry name" value="SpoIIE"/>
    <property type="match status" value="1"/>
</dbReference>
<comment type="caution">
    <text evidence="4">The sequence shown here is derived from an EMBL/GenBank/DDBJ whole genome shotgun (WGS) entry which is preliminary data.</text>
</comment>
<dbReference type="Gene3D" id="3.30.450.20">
    <property type="entry name" value="PAS domain"/>
    <property type="match status" value="2"/>
</dbReference>
<proteinExistence type="predicted"/>
<dbReference type="Pfam" id="PF13426">
    <property type="entry name" value="PAS_9"/>
    <property type="match status" value="1"/>
</dbReference>
<evidence type="ECO:0000259" key="3">
    <source>
        <dbReference type="PROSITE" id="PS50112"/>
    </source>
</evidence>
<dbReference type="InterPro" id="IPR000014">
    <property type="entry name" value="PAS"/>
</dbReference>
<dbReference type="PROSITE" id="PS50112">
    <property type="entry name" value="PAS"/>
    <property type="match status" value="1"/>
</dbReference>
<dbReference type="InterPro" id="IPR036457">
    <property type="entry name" value="PPM-type-like_dom_sf"/>
</dbReference>
<dbReference type="InterPro" id="IPR003018">
    <property type="entry name" value="GAF"/>
</dbReference>
<dbReference type="Pfam" id="PF08448">
    <property type="entry name" value="PAS_4"/>
    <property type="match status" value="1"/>
</dbReference>
<feature type="domain" description="PAS" evidence="3">
    <location>
        <begin position="168"/>
        <end position="222"/>
    </location>
</feature>
<dbReference type="EMBL" id="JBHSDK010000012">
    <property type="protein sequence ID" value="MFC4335254.1"/>
    <property type="molecule type" value="Genomic_DNA"/>
</dbReference>
<protein>
    <submittedName>
        <fullName evidence="4">SpoIIE family protein phosphatase</fullName>
    </submittedName>
</protein>
<dbReference type="NCBIfam" id="TIGR00229">
    <property type="entry name" value="sensory_box"/>
    <property type="match status" value="2"/>
</dbReference>
<evidence type="ECO:0000256" key="1">
    <source>
        <dbReference type="ARBA" id="ARBA00022801"/>
    </source>
</evidence>
<dbReference type="SMART" id="SM00091">
    <property type="entry name" value="PAS"/>
    <property type="match status" value="2"/>
</dbReference>
<dbReference type="PANTHER" id="PTHR43156:SF2">
    <property type="entry name" value="STAGE II SPORULATION PROTEIN E"/>
    <property type="match status" value="1"/>
</dbReference>
<gene>
    <name evidence="4" type="ORF">ACFPET_08600</name>
</gene>
<sequence>MTAAGPDHEKGVAMSSDNGVSRMNEEAHGGDPDTPTRFAAGLQIATILVDDRRHIFHFDKWAEHLTGFSAGTIIGRDYYVLFGTDVDFTDQQADGTDGADESMVMRTMPLRRADGSIRPALVQTRPVSLPDGTDILVMQAVDVDRSRELRTQLSMLDGFFHQSPVGQVILDEHLRYVMVNDALAEYNGFEPSELIGRHMSIAVGSSDFEEYKKMLLGVLRTGEPVIDVKVTGFSRRKPGASKVWSATWFRIKGLKNREMALCGIIYDVTASRIDFLSEARTRQQLNLLGLVGELQSQAWDPKRSATELVEMLTREYCDLAAIDVSEEYAVGVDAGRRRRESRLRTLGASTVLDDVHAQRLVETPDLDTVPGSPLLDHIMKTHTPRLVTKASDVDDIDIPGWVWEAVGAIDANSYMGVPLIARGFTIGVLSCMRTGTSLRFNEDDLEFLQTVASRTALMLDNARLYREAKETALLLQMNILPSELPDSEEFELVHRYIPGHKGHRVSGDWYDVSIQPGHSVALAVGDVVGHGIAAAATMGRYRSALQALTTVGLEPAALMTRLNEIAETFGEANMATCLYVSYDPWRHRCSVVSAGHPPLIVIPPEGAARLVEERNGPLLGGFTDARYTNTRLDTPPGTRLLLYSDGLVESPTVTLDEGIANLMSAVDRTGGELNDLADAAMAVAPVDSHDDSTILICELRGLHRG</sequence>
<organism evidence="4 5">
    <name type="scientific">Salininema proteolyticum</name>
    <dbReference type="NCBI Taxonomy" id="1607685"/>
    <lineage>
        <taxon>Bacteria</taxon>
        <taxon>Bacillati</taxon>
        <taxon>Actinomycetota</taxon>
        <taxon>Actinomycetes</taxon>
        <taxon>Glycomycetales</taxon>
        <taxon>Glycomycetaceae</taxon>
        <taxon>Salininema</taxon>
    </lineage>
</organism>
<reference evidence="5" key="1">
    <citation type="journal article" date="2019" name="Int. J. Syst. Evol. Microbiol.">
        <title>The Global Catalogue of Microorganisms (GCM) 10K type strain sequencing project: providing services to taxonomists for standard genome sequencing and annotation.</title>
        <authorList>
            <consortium name="The Broad Institute Genomics Platform"/>
            <consortium name="The Broad Institute Genome Sequencing Center for Infectious Disease"/>
            <person name="Wu L."/>
            <person name="Ma J."/>
        </authorList>
    </citation>
    <scope>NUCLEOTIDE SEQUENCE [LARGE SCALE GENOMIC DNA]</scope>
    <source>
        <strain evidence="5">IBRC-M 10908</strain>
    </source>
</reference>